<reference evidence="1 2" key="1">
    <citation type="submission" date="2021-03" db="EMBL/GenBank/DDBJ databases">
        <title>Halorubrum sodomense MBLA0099, Whole genome shotgun sequencing.</title>
        <authorList>
            <person name="Seo M.-J."/>
            <person name="Cho E.-S."/>
            <person name="Hwang C.Y."/>
        </authorList>
    </citation>
    <scope>NUCLEOTIDE SEQUENCE [LARGE SCALE GENOMIC DNA]</scope>
    <source>
        <strain evidence="1 2">MBLA0099</strain>
    </source>
</reference>
<dbReference type="KEGG" id="hss:J7656_13270"/>
<protein>
    <submittedName>
        <fullName evidence="1">DUF1102 domain-containing protein</fullName>
    </submittedName>
</protein>
<sequence length="189" mass="19746">MERRKFVVGLGALATGSAAATGTGAFSQASASRGVSVSVVSDNSAFATLLANDSGLENSEYAEQQNGKLELRFNENADVNSGGFLSDGTGLSTDSEYFFDNVFGYGSRIGDSVTAEIDWSGLDNPEHFVFYDIPQQGRPTEVNPDGDYTEGFPGTGSGSYVGVGVGIDTTGADLGSEWETGTVEITFEN</sequence>
<gene>
    <name evidence="1" type="ORF">J7656_13270</name>
</gene>
<dbReference type="Pfam" id="PF06510">
    <property type="entry name" value="DUF1102"/>
    <property type="match status" value="1"/>
</dbReference>
<dbReference type="AlphaFoldDB" id="A0A8T8LKT7"/>
<dbReference type="InterPro" id="IPR009482">
    <property type="entry name" value="DUF1102"/>
</dbReference>
<evidence type="ECO:0000313" key="2">
    <source>
        <dbReference type="Proteomes" id="UP000679341"/>
    </source>
</evidence>
<organism evidence="1 2">
    <name type="scientific">Halorubrum ruber</name>
    <dbReference type="NCBI Taxonomy" id="2982524"/>
    <lineage>
        <taxon>Archaea</taxon>
        <taxon>Methanobacteriati</taxon>
        <taxon>Methanobacteriota</taxon>
        <taxon>Stenosarchaea group</taxon>
        <taxon>Halobacteria</taxon>
        <taxon>Halobacteriales</taxon>
        <taxon>Haloferacaceae</taxon>
        <taxon>Halorubrum</taxon>
    </lineage>
</organism>
<name>A0A8T8LKT7_9EURY</name>
<proteinExistence type="predicted"/>
<dbReference type="OrthoDB" id="330442at2157"/>
<dbReference type="GeneID" id="64828528"/>
<accession>A0A8T8LKT7</accession>
<dbReference type="RefSeq" id="WP_211553540.1">
    <property type="nucleotide sequence ID" value="NZ_CP073695.1"/>
</dbReference>
<dbReference type="EMBL" id="CP073695">
    <property type="protein sequence ID" value="QUO47526.1"/>
    <property type="molecule type" value="Genomic_DNA"/>
</dbReference>
<keyword evidence="2" id="KW-1185">Reference proteome</keyword>
<dbReference type="Proteomes" id="UP000679341">
    <property type="component" value="Chromosome"/>
</dbReference>
<evidence type="ECO:0000313" key="1">
    <source>
        <dbReference type="EMBL" id="QUO47526.1"/>
    </source>
</evidence>